<dbReference type="Proteomes" id="UP000595847">
    <property type="component" value="Chromosome"/>
</dbReference>
<dbReference type="AlphaFoldDB" id="A0A7T5EJF3"/>
<keyword evidence="4" id="KW-1185">Reference proteome</keyword>
<dbReference type="EMBL" id="CP073708">
    <property type="protein sequence ID" value="QUO40830.1"/>
    <property type="molecule type" value="Genomic_DNA"/>
</dbReference>
<evidence type="ECO:0000313" key="3">
    <source>
        <dbReference type="Proteomes" id="UP000595847"/>
    </source>
</evidence>
<dbReference type="InterPro" id="IPR011048">
    <property type="entry name" value="Haem_d1_sf"/>
</dbReference>
<dbReference type="InterPro" id="IPR015943">
    <property type="entry name" value="WD40/YVTN_repeat-like_dom_sf"/>
</dbReference>
<sequence length="83" mass="9187">MVVKGDLGSINHYTDLGKSGDTISVYDLKKWELVKKIKTPTPADIALDGNHLLVTNFVNGTLSIIDTTDLEQKDQIMVGEWRA</sequence>
<reference evidence="2" key="2">
    <citation type="submission" date="2021-04" db="EMBL/GenBank/DDBJ databases">
        <title>Brevibacillus composti FJAT-54423, complete genome.</title>
        <authorList>
            <person name="Tang R."/>
        </authorList>
    </citation>
    <scope>NUCLEOTIDE SEQUENCE</scope>
    <source>
        <strain evidence="2">FJAT-54424</strain>
    </source>
</reference>
<dbReference type="RefSeq" id="WP_198827349.1">
    <property type="nucleotide sequence ID" value="NZ_CP066308.1"/>
</dbReference>
<accession>A0A7T5EJF3</accession>
<protein>
    <submittedName>
        <fullName evidence="1">Uncharacterized protein</fullName>
    </submittedName>
</protein>
<gene>
    <name evidence="1" type="ORF">JD108_17960</name>
    <name evidence="2" type="ORF">KDJ56_17900</name>
</gene>
<proteinExistence type="predicted"/>
<name>A0A7T5EJF3_9BACL</name>
<evidence type="ECO:0000313" key="1">
    <source>
        <dbReference type="EMBL" id="QQE73747.1"/>
    </source>
</evidence>
<reference evidence="1 3" key="1">
    <citation type="submission" date="2020-12" db="EMBL/GenBank/DDBJ databases">
        <title>strain FJAT-54423T represents a novel species of the genus Brevibacillus.</title>
        <authorList>
            <person name="Tang R."/>
        </authorList>
    </citation>
    <scope>NUCLEOTIDE SEQUENCE [LARGE SCALE GENOMIC DNA]</scope>
    <source>
        <strain evidence="1 3">FJAT-54423</strain>
    </source>
</reference>
<dbReference type="SUPFAM" id="SSF51004">
    <property type="entry name" value="C-terminal (heme d1) domain of cytochrome cd1-nitrite reductase"/>
    <property type="match status" value="1"/>
</dbReference>
<dbReference type="EMBL" id="CP066308">
    <property type="protein sequence ID" value="QQE73747.1"/>
    <property type="molecule type" value="Genomic_DNA"/>
</dbReference>
<evidence type="ECO:0000313" key="4">
    <source>
        <dbReference type="Proteomes" id="UP000677234"/>
    </source>
</evidence>
<evidence type="ECO:0000313" key="2">
    <source>
        <dbReference type="EMBL" id="QUO40830.1"/>
    </source>
</evidence>
<dbReference type="KEGG" id="bcop:JD108_17960"/>
<dbReference type="Proteomes" id="UP000677234">
    <property type="component" value="Chromosome"/>
</dbReference>
<organism evidence="1 3">
    <name type="scientific">Brevibacillus composti</name>
    <dbReference type="NCBI Taxonomy" id="2796470"/>
    <lineage>
        <taxon>Bacteria</taxon>
        <taxon>Bacillati</taxon>
        <taxon>Bacillota</taxon>
        <taxon>Bacilli</taxon>
        <taxon>Bacillales</taxon>
        <taxon>Paenibacillaceae</taxon>
        <taxon>Brevibacillus</taxon>
    </lineage>
</organism>
<dbReference type="Gene3D" id="2.130.10.10">
    <property type="entry name" value="YVTN repeat-like/Quinoprotein amine dehydrogenase"/>
    <property type="match status" value="1"/>
</dbReference>